<organism evidence="2 3">
    <name type="scientific">Dioszegia hungarica</name>
    <dbReference type="NCBI Taxonomy" id="4972"/>
    <lineage>
        <taxon>Eukaryota</taxon>
        <taxon>Fungi</taxon>
        <taxon>Dikarya</taxon>
        <taxon>Basidiomycota</taxon>
        <taxon>Agaricomycotina</taxon>
        <taxon>Tremellomycetes</taxon>
        <taxon>Tremellales</taxon>
        <taxon>Bulleribasidiaceae</taxon>
        <taxon>Dioszegia</taxon>
    </lineage>
</organism>
<protein>
    <submittedName>
        <fullName evidence="2">Uncharacterized protein</fullName>
    </submittedName>
</protein>
<feature type="transmembrane region" description="Helical" evidence="1">
    <location>
        <begin position="12"/>
        <end position="37"/>
    </location>
</feature>
<name>A0AA38LVX5_9TREE</name>
<dbReference type="Proteomes" id="UP001164286">
    <property type="component" value="Unassembled WGS sequence"/>
</dbReference>
<gene>
    <name evidence="2" type="ORF">MKK02DRAFT_44775</name>
</gene>
<proteinExistence type="predicted"/>
<dbReference type="EMBL" id="JAKWFO010000005">
    <property type="protein sequence ID" value="KAI9636074.1"/>
    <property type="molecule type" value="Genomic_DNA"/>
</dbReference>
<evidence type="ECO:0000313" key="3">
    <source>
        <dbReference type="Proteomes" id="UP001164286"/>
    </source>
</evidence>
<dbReference type="GeneID" id="77732283"/>
<dbReference type="AlphaFoldDB" id="A0AA38LVX5"/>
<keyword evidence="1" id="KW-0472">Membrane</keyword>
<keyword evidence="3" id="KW-1185">Reference proteome</keyword>
<accession>A0AA38LVX5</accession>
<dbReference type="RefSeq" id="XP_052945851.1">
    <property type="nucleotide sequence ID" value="XM_053093078.1"/>
</dbReference>
<sequence>MHSYVKRDVPPAMAMVIVLTSIIGTGILICLICELFMCPWVDRALDWCFARNEGPPTNASQWGLNDVRRIQTGSMVEIVPLAPRRHWWCRRQPIEQPGTTKATAKTNTKPRTMTRREVSYHGDFATLPAPPARSYQSPAHRYKGEGTLIFDADAYNKV</sequence>
<comment type="caution">
    <text evidence="2">The sequence shown here is derived from an EMBL/GenBank/DDBJ whole genome shotgun (WGS) entry which is preliminary data.</text>
</comment>
<evidence type="ECO:0000313" key="2">
    <source>
        <dbReference type="EMBL" id="KAI9636074.1"/>
    </source>
</evidence>
<keyword evidence="1" id="KW-0812">Transmembrane</keyword>
<reference evidence="2" key="1">
    <citation type="journal article" date="2022" name="G3 (Bethesda)">
        <title>High quality genome of the basidiomycete yeast Dioszegia hungarica PDD-24b-2 isolated from cloud water.</title>
        <authorList>
            <person name="Jarrige D."/>
            <person name="Haridas S."/>
            <person name="Bleykasten-Grosshans C."/>
            <person name="Joly M."/>
            <person name="Nadalig T."/>
            <person name="Sancelme M."/>
            <person name="Vuilleumier S."/>
            <person name="Grigoriev I.V."/>
            <person name="Amato P."/>
            <person name="Bringel F."/>
        </authorList>
    </citation>
    <scope>NUCLEOTIDE SEQUENCE</scope>
    <source>
        <strain evidence="2">PDD-24b-2</strain>
    </source>
</reference>
<evidence type="ECO:0000256" key="1">
    <source>
        <dbReference type="SAM" id="Phobius"/>
    </source>
</evidence>
<keyword evidence="1" id="KW-1133">Transmembrane helix</keyword>